<evidence type="ECO:0000313" key="6">
    <source>
        <dbReference type="Proteomes" id="UP000269289"/>
    </source>
</evidence>
<dbReference type="SUPFAM" id="SSF46785">
    <property type="entry name" value="Winged helix' DNA-binding domain"/>
    <property type="match status" value="1"/>
</dbReference>
<accession>A0A3M2IYG8</accession>
<name>A0A3M2IYG8_9CELL</name>
<dbReference type="PANTHER" id="PTHR33164">
    <property type="entry name" value="TRANSCRIPTIONAL REGULATOR, MARR FAMILY"/>
    <property type="match status" value="1"/>
</dbReference>
<feature type="domain" description="HTH marR-type" evidence="4">
    <location>
        <begin position="12"/>
        <end position="148"/>
    </location>
</feature>
<evidence type="ECO:0000256" key="3">
    <source>
        <dbReference type="ARBA" id="ARBA00023163"/>
    </source>
</evidence>
<comment type="caution">
    <text evidence="5">The sequence shown here is derived from an EMBL/GenBank/DDBJ whole genome shotgun (WGS) entry which is preliminary data.</text>
</comment>
<evidence type="ECO:0000256" key="2">
    <source>
        <dbReference type="ARBA" id="ARBA00023125"/>
    </source>
</evidence>
<keyword evidence="1" id="KW-0805">Transcription regulation</keyword>
<evidence type="ECO:0000313" key="5">
    <source>
        <dbReference type="EMBL" id="RMI06967.1"/>
    </source>
</evidence>
<dbReference type="InterPro" id="IPR036388">
    <property type="entry name" value="WH-like_DNA-bd_sf"/>
</dbReference>
<dbReference type="PROSITE" id="PS50995">
    <property type="entry name" value="HTH_MARR_2"/>
    <property type="match status" value="1"/>
</dbReference>
<dbReference type="Pfam" id="PF22381">
    <property type="entry name" value="Staph_reg_Sar_Rot"/>
    <property type="match status" value="1"/>
</dbReference>
<dbReference type="InterPro" id="IPR036390">
    <property type="entry name" value="WH_DNA-bd_sf"/>
</dbReference>
<dbReference type="InterPro" id="IPR055166">
    <property type="entry name" value="Transc_reg_Sar_Rot_HTH"/>
</dbReference>
<proteinExistence type="predicted"/>
<gene>
    <name evidence="5" type="ORF">EBM89_14420</name>
</gene>
<keyword evidence="2" id="KW-0238">DNA-binding</keyword>
<dbReference type="OrthoDB" id="8635520at2"/>
<dbReference type="InterPro" id="IPR000835">
    <property type="entry name" value="HTH_MarR-typ"/>
</dbReference>
<dbReference type="AlphaFoldDB" id="A0A3M2IYG8"/>
<dbReference type="EMBL" id="RFFI01000085">
    <property type="protein sequence ID" value="RMI06967.1"/>
    <property type="molecule type" value="Genomic_DNA"/>
</dbReference>
<evidence type="ECO:0000259" key="4">
    <source>
        <dbReference type="PROSITE" id="PS50995"/>
    </source>
</evidence>
<dbReference type="RefSeq" id="WP_122150112.1">
    <property type="nucleotide sequence ID" value="NZ_RFFI01000085.1"/>
</dbReference>
<dbReference type="GO" id="GO:0003700">
    <property type="term" value="F:DNA-binding transcription factor activity"/>
    <property type="evidence" value="ECO:0007669"/>
    <property type="project" value="InterPro"/>
</dbReference>
<evidence type="ECO:0000256" key="1">
    <source>
        <dbReference type="ARBA" id="ARBA00023015"/>
    </source>
</evidence>
<keyword evidence="3" id="KW-0804">Transcription</keyword>
<dbReference type="Proteomes" id="UP000269289">
    <property type="component" value="Unassembled WGS sequence"/>
</dbReference>
<dbReference type="PANTHER" id="PTHR33164:SF99">
    <property type="entry name" value="MARR FAMILY REGULATORY PROTEIN"/>
    <property type="match status" value="1"/>
</dbReference>
<organism evidence="5 6">
    <name type="scientific">Cellulomonas triticagri</name>
    <dbReference type="NCBI Taxonomy" id="2483352"/>
    <lineage>
        <taxon>Bacteria</taxon>
        <taxon>Bacillati</taxon>
        <taxon>Actinomycetota</taxon>
        <taxon>Actinomycetes</taxon>
        <taxon>Micrococcales</taxon>
        <taxon>Cellulomonadaceae</taxon>
        <taxon>Cellulomonas</taxon>
    </lineage>
</organism>
<dbReference type="Gene3D" id="1.10.10.10">
    <property type="entry name" value="Winged helix-like DNA-binding domain superfamily/Winged helix DNA-binding domain"/>
    <property type="match status" value="1"/>
</dbReference>
<keyword evidence="6" id="KW-1185">Reference proteome</keyword>
<dbReference type="InterPro" id="IPR039422">
    <property type="entry name" value="MarR/SlyA-like"/>
</dbReference>
<reference evidence="5 6" key="1">
    <citation type="submission" date="2018-10" db="EMBL/GenBank/DDBJ databases">
        <title>Isolation, diversity and antifungal activity of actinobacteria from wheat.</title>
        <authorList>
            <person name="Han C."/>
        </authorList>
    </citation>
    <scope>NUCLEOTIDE SEQUENCE [LARGE SCALE GENOMIC DNA]</scope>
    <source>
        <strain evidence="5 6">NEAU-YY56</strain>
    </source>
</reference>
<dbReference type="PRINTS" id="PR00598">
    <property type="entry name" value="HTHMARR"/>
</dbReference>
<protein>
    <submittedName>
        <fullName evidence="5">MarR family transcriptional regulator</fullName>
    </submittedName>
</protein>
<sequence>MTDDPRWLSTHELQAWMRLEAVAELLPAALDQQLQRDADLSHYEYLVLAKLSEAPERTLRMSGLAASTNATLPRLSHVASRLEARGYLTRVRSEDDRRATLATLTEEGWRKVVATAPTHVAEVRRLVVDRLTPEQVEHLDAIALAVLGALDPENRLEAQNPVVSPDDACGNAAG</sequence>
<dbReference type="SMART" id="SM00347">
    <property type="entry name" value="HTH_MARR"/>
    <property type="match status" value="1"/>
</dbReference>
<dbReference type="GO" id="GO:0006950">
    <property type="term" value="P:response to stress"/>
    <property type="evidence" value="ECO:0007669"/>
    <property type="project" value="TreeGrafter"/>
</dbReference>